<accession>A0A7N2N3V7</accession>
<evidence type="ECO:0000313" key="4">
    <source>
        <dbReference type="EnsemblPlants" id="QL12p022153:mrna"/>
    </source>
</evidence>
<comment type="similarity">
    <text evidence="1">Belongs to the Ole e I family.</text>
</comment>
<gene>
    <name evidence="4" type="primary">LOC115970939</name>
</gene>
<dbReference type="EnsemblPlants" id="QL12p022153:mrna">
    <property type="protein sequence ID" value="QL12p022153:mrna"/>
    <property type="gene ID" value="QL12p022153"/>
</dbReference>
<evidence type="ECO:0000313" key="5">
    <source>
        <dbReference type="Proteomes" id="UP000594261"/>
    </source>
</evidence>
<protein>
    <recommendedName>
        <fullName evidence="6">Olee1-like protein</fullName>
    </recommendedName>
</protein>
<reference evidence="4 5" key="1">
    <citation type="journal article" date="2016" name="G3 (Bethesda)">
        <title>First Draft Assembly and Annotation of the Genome of a California Endemic Oak Quercus lobata Nee (Fagaceae).</title>
        <authorList>
            <person name="Sork V.L."/>
            <person name="Fitz-Gibbon S.T."/>
            <person name="Puiu D."/>
            <person name="Crepeau M."/>
            <person name="Gugger P.F."/>
            <person name="Sherman R."/>
            <person name="Stevens K."/>
            <person name="Langley C.H."/>
            <person name="Pellegrini M."/>
            <person name="Salzberg S.L."/>
        </authorList>
    </citation>
    <scope>NUCLEOTIDE SEQUENCE [LARGE SCALE GENOMIC DNA]</scope>
    <source>
        <strain evidence="4 5">cv. SW786</strain>
    </source>
</reference>
<dbReference type="PANTHER" id="PTHR31614">
    <property type="entry name" value="PROTEIN DOWNSTREAM OF FLC-RELATED"/>
    <property type="match status" value="1"/>
</dbReference>
<keyword evidence="2" id="KW-1015">Disulfide bond</keyword>
<dbReference type="EMBL" id="LRBV02000012">
    <property type="status" value="NOT_ANNOTATED_CDS"/>
    <property type="molecule type" value="Genomic_DNA"/>
</dbReference>
<keyword evidence="5" id="KW-1185">Reference proteome</keyword>
<dbReference type="RefSeq" id="XP_030946437.1">
    <property type="nucleotide sequence ID" value="XM_031090577.1"/>
</dbReference>
<keyword evidence="3" id="KW-0732">Signal</keyword>
<dbReference type="OMA" id="RANCNEH"/>
<dbReference type="Gramene" id="QL12p022153:mrna">
    <property type="protein sequence ID" value="QL12p022153:mrna"/>
    <property type="gene ID" value="QL12p022153"/>
</dbReference>
<dbReference type="Proteomes" id="UP000594261">
    <property type="component" value="Chromosome 12"/>
</dbReference>
<proteinExistence type="inferred from homology"/>
<dbReference type="Pfam" id="PF01190">
    <property type="entry name" value="Pollen_Ole_e_1"/>
    <property type="match status" value="1"/>
</dbReference>
<dbReference type="GeneID" id="115970939"/>
<evidence type="ECO:0000256" key="1">
    <source>
        <dbReference type="ARBA" id="ARBA00010049"/>
    </source>
</evidence>
<evidence type="ECO:0000256" key="3">
    <source>
        <dbReference type="SAM" id="SignalP"/>
    </source>
</evidence>
<feature type="chain" id="PRO_5029742477" description="Olee1-like protein" evidence="3">
    <location>
        <begin position="27"/>
        <end position="165"/>
    </location>
</feature>
<dbReference type="PANTHER" id="PTHR31614:SF20">
    <property type="entry name" value="POLLEN PROTEIN OLE E I-LIKE PROTEIN"/>
    <property type="match status" value="1"/>
</dbReference>
<organism evidence="4 5">
    <name type="scientific">Quercus lobata</name>
    <name type="common">Valley oak</name>
    <dbReference type="NCBI Taxonomy" id="97700"/>
    <lineage>
        <taxon>Eukaryota</taxon>
        <taxon>Viridiplantae</taxon>
        <taxon>Streptophyta</taxon>
        <taxon>Embryophyta</taxon>
        <taxon>Tracheophyta</taxon>
        <taxon>Spermatophyta</taxon>
        <taxon>Magnoliopsida</taxon>
        <taxon>eudicotyledons</taxon>
        <taxon>Gunneridae</taxon>
        <taxon>Pentapetalae</taxon>
        <taxon>rosids</taxon>
        <taxon>fabids</taxon>
        <taxon>Fagales</taxon>
        <taxon>Fagaceae</taxon>
        <taxon>Quercus</taxon>
    </lineage>
</organism>
<dbReference type="InterPro" id="IPR006040">
    <property type="entry name" value="Allergen_Ole_e_I_CS"/>
</dbReference>
<dbReference type="PROSITE" id="PS00925">
    <property type="entry name" value="OLEEI"/>
    <property type="match status" value="1"/>
</dbReference>
<dbReference type="KEGG" id="qlo:115970939"/>
<feature type="signal peptide" evidence="3">
    <location>
        <begin position="1"/>
        <end position="26"/>
    </location>
</feature>
<dbReference type="OrthoDB" id="1888725at2759"/>
<reference evidence="4" key="2">
    <citation type="submission" date="2021-01" db="UniProtKB">
        <authorList>
            <consortium name="EnsemblPlants"/>
        </authorList>
    </citation>
    <scope>IDENTIFICATION</scope>
</reference>
<dbReference type="AlphaFoldDB" id="A0A7N2N3V7"/>
<name>A0A7N2N3V7_QUELO</name>
<sequence>MAKTCAVAALIATIFCFSSLLNLAQATSETFFVEGKVYCDTCRVQFETKISQPLADSKVRLECRKREGGELTYSFDGTTNSTGTYRLPVDGDHEEEICEVVALKSSRADCSDLMAGYERARITLTKKNGIASIARYPNPLGFMIKEALPNCLEIIAEMGLIPLDL</sequence>
<evidence type="ECO:0000256" key="2">
    <source>
        <dbReference type="ARBA" id="ARBA00023157"/>
    </source>
</evidence>
<evidence type="ECO:0008006" key="6">
    <source>
        <dbReference type="Google" id="ProtNLM"/>
    </source>
</evidence>
<dbReference type="InParanoid" id="A0A7N2N3V7"/>
<dbReference type="GO" id="GO:0005615">
    <property type="term" value="C:extracellular space"/>
    <property type="evidence" value="ECO:0007669"/>
    <property type="project" value="InterPro"/>
</dbReference>
<dbReference type="InterPro" id="IPR006041">
    <property type="entry name" value="Pollen_Ole_e1_allergen"/>
</dbReference>